<reference evidence="1 2" key="1">
    <citation type="submission" date="2024-09" db="EMBL/GenBank/DDBJ databases">
        <authorList>
            <person name="Sun Q."/>
            <person name="Mori K."/>
        </authorList>
    </citation>
    <scope>NUCLEOTIDE SEQUENCE [LARGE SCALE GENOMIC DNA]</scope>
    <source>
        <strain evidence="1 2">JCM 3324</strain>
    </source>
</reference>
<dbReference type="RefSeq" id="WP_379485247.1">
    <property type="nucleotide sequence ID" value="NZ_JBHMCF010000057.1"/>
</dbReference>
<dbReference type="Proteomes" id="UP001589568">
    <property type="component" value="Unassembled WGS sequence"/>
</dbReference>
<accession>A0ABV5P371</accession>
<organism evidence="1 2">
    <name type="scientific">Nonomuraea salmonea</name>
    <dbReference type="NCBI Taxonomy" id="46181"/>
    <lineage>
        <taxon>Bacteria</taxon>
        <taxon>Bacillati</taxon>
        <taxon>Actinomycetota</taxon>
        <taxon>Actinomycetes</taxon>
        <taxon>Streptosporangiales</taxon>
        <taxon>Streptosporangiaceae</taxon>
        <taxon>Nonomuraea</taxon>
    </lineage>
</organism>
<sequence>MGRCGCGSQCSCLVKAGTGVTVTGNGSATDPYTVSVAGGGGGGVECSAISGCAGDGLEVDPATGRWRVKISGDEGNAAKLGGDGGIFAPAGGEGGGPATVTAGPGLTGNGSAATPVAASVSDWPYTCEVDEQAGLVYVDSAGKLRSEPRGKIQYFTASQQETYENVAVPADETLIVTRTVSVTNPDPCRDALAITMTELDVDFNLPAGAAASQYMYGEEMARFVNNGSSIIRDAHVQTTKVLANTTIPAGATQDIGLTVSLGRGSGGATYNRIQTHVRAVLIAL</sequence>
<evidence type="ECO:0000313" key="1">
    <source>
        <dbReference type="EMBL" id="MFB9476962.1"/>
    </source>
</evidence>
<protein>
    <submittedName>
        <fullName evidence="1">Uncharacterized protein</fullName>
    </submittedName>
</protein>
<evidence type="ECO:0000313" key="2">
    <source>
        <dbReference type="Proteomes" id="UP001589568"/>
    </source>
</evidence>
<proteinExistence type="predicted"/>
<comment type="caution">
    <text evidence="1">The sequence shown here is derived from an EMBL/GenBank/DDBJ whole genome shotgun (WGS) entry which is preliminary data.</text>
</comment>
<name>A0ABV5P371_9ACTN</name>
<dbReference type="EMBL" id="JBHMCF010000057">
    <property type="protein sequence ID" value="MFB9476962.1"/>
    <property type="molecule type" value="Genomic_DNA"/>
</dbReference>
<keyword evidence="2" id="KW-1185">Reference proteome</keyword>
<gene>
    <name evidence="1" type="ORF">ACFFR3_46360</name>
</gene>